<feature type="compositionally biased region" description="Acidic residues" evidence="9">
    <location>
        <begin position="135"/>
        <end position="165"/>
    </location>
</feature>
<proteinExistence type="inferred from homology"/>
<evidence type="ECO:0000256" key="9">
    <source>
        <dbReference type="SAM" id="MobiDB-lite"/>
    </source>
</evidence>
<evidence type="ECO:0000256" key="6">
    <source>
        <dbReference type="ARBA" id="ARBA00023015"/>
    </source>
</evidence>
<dbReference type="GO" id="GO:0016787">
    <property type="term" value="F:hydrolase activity"/>
    <property type="evidence" value="ECO:0007669"/>
    <property type="project" value="UniProtKB-KW"/>
</dbReference>
<dbReference type="InterPro" id="IPR041232">
    <property type="entry name" value="NPL"/>
</dbReference>
<dbReference type="EMBL" id="JBANAX010000860">
    <property type="protein sequence ID" value="KAL1191039.1"/>
    <property type="molecule type" value="Genomic_DNA"/>
</dbReference>
<feature type="compositionally biased region" description="Basic residues" evidence="9">
    <location>
        <begin position="190"/>
        <end position="201"/>
    </location>
</feature>
<name>A0ABD0ZIM3_CARAN</name>
<evidence type="ECO:0000313" key="11">
    <source>
        <dbReference type="EMBL" id="KAL1191039.1"/>
    </source>
</evidence>
<evidence type="ECO:0000313" key="12">
    <source>
        <dbReference type="Proteomes" id="UP001558713"/>
    </source>
</evidence>
<keyword evidence="12" id="KW-1185">Reference proteome</keyword>
<dbReference type="GO" id="GO:0005730">
    <property type="term" value="C:nucleolus"/>
    <property type="evidence" value="ECO:0007669"/>
    <property type="project" value="UniProtKB-SubCell"/>
</dbReference>
<keyword evidence="8" id="KW-0539">Nucleus</keyword>
<dbReference type="Gene3D" id="2.60.120.340">
    <property type="entry name" value="Nucleoplasmin core domain"/>
    <property type="match status" value="1"/>
</dbReference>
<evidence type="ECO:0000256" key="4">
    <source>
        <dbReference type="ARBA" id="ARBA00022801"/>
    </source>
</evidence>
<accession>A0ABD0ZIM3</accession>
<comment type="subcellular location">
    <subcellularLocation>
        <location evidence="1">Nucleus</location>
        <location evidence="1">Nucleolus</location>
    </subcellularLocation>
</comment>
<keyword evidence="5" id="KW-0156">Chromatin regulator</keyword>
<evidence type="ECO:0000256" key="3">
    <source>
        <dbReference type="ARBA" id="ARBA00022491"/>
    </source>
</evidence>
<protein>
    <submittedName>
        <fullName evidence="11">Histone deacetylase HDT4</fullName>
    </submittedName>
</protein>
<evidence type="ECO:0000259" key="10">
    <source>
        <dbReference type="Pfam" id="PF17800"/>
    </source>
</evidence>
<evidence type="ECO:0000256" key="2">
    <source>
        <dbReference type="ARBA" id="ARBA00006673"/>
    </source>
</evidence>
<feature type="domain" description="Nucleoplasmin-like" evidence="10">
    <location>
        <begin position="3"/>
        <end position="93"/>
    </location>
</feature>
<keyword evidence="7" id="KW-0804">Transcription</keyword>
<keyword evidence="3" id="KW-0678">Repressor</keyword>
<evidence type="ECO:0000256" key="1">
    <source>
        <dbReference type="ARBA" id="ARBA00004604"/>
    </source>
</evidence>
<dbReference type="Proteomes" id="UP001558713">
    <property type="component" value="Unassembled WGS sequence"/>
</dbReference>
<evidence type="ECO:0000256" key="8">
    <source>
        <dbReference type="ARBA" id="ARBA00023242"/>
    </source>
</evidence>
<comment type="caution">
    <text evidence="11">The sequence shown here is derived from an EMBL/GenBank/DDBJ whole genome shotgun (WGS) entry which is preliminary data.</text>
</comment>
<gene>
    <name evidence="11" type="ORF">V5N11_035998</name>
</gene>
<organism evidence="11 12">
    <name type="scientific">Cardamine amara subsp. amara</name>
    <dbReference type="NCBI Taxonomy" id="228776"/>
    <lineage>
        <taxon>Eukaryota</taxon>
        <taxon>Viridiplantae</taxon>
        <taxon>Streptophyta</taxon>
        <taxon>Embryophyta</taxon>
        <taxon>Tracheophyta</taxon>
        <taxon>Spermatophyta</taxon>
        <taxon>Magnoliopsida</taxon>
        <taxon>eudicotyledons</taxon>
        <taxon>Gunneridae</taxon>
        <taxon>Pentapetalae</taxon>
        <taxon>rosids</taxon>
        <taxon>malvids</taxon>
        <taxon>Brassicales</taxon>
        <taxon>Brassicaceae</taxon>
        <taxon>Cardamineae</taxon>
        <taxon>Cardamine</taxon>
    </lineage>
</organism>
<dbReference type="AlphaFoldDB" id="A0ABD0ZIM3"/>
<keyword evidence="4" id="KW-0378">Hydrolase</keyword>
<comment type="similarity">
    <text evidence="2">Belongs to the histone deacetylase HD2 family.</text>
</comment>
<feature type="region of interest" description="Disordered" evidence="9">
    <location>
        <begin position="122"/>
        <end position="211"/>
    </location>
</feature>
<evidence type="ECO:0000256" key="5">
    <source>
        <dbReference type="ARBA" id="ARBA00022853"/>
    </source>
</evidence>
<dbReference type="GO" id="GO:0006325">
    <property type="term" value="P:chromatin organization"/>
    <property type="evidence" value="ECO:0007669"/>
    <property type="project" value="UniProtKB-KW"/>
</dbReference>
<sequence>MEFWGIEIKPGKPFMVELEDGYVIHVSQVALGETKKLKEDENVPVYAKVGDEPTKYAIGTLSQKFPQVSLDLFFEQEFELSHNSKSSVYLLGYKTPDVSDQLDEEIESDSEIDEFMGQQCGLLPPEEKVGTGMPESDEEQDGSDSDEMGSDEEESESDDEEVEDEAPLKVEPLSKKRPNGGAMKNTVASKKAKVAGGKKKCSFPCGSSCKN</sequence>
<evidence type="ECO:0000256" key="7">
    <source>
        <dbReference type="ARBA" id="ARBA00023163"/>
    </source>
</evidence>
<dbReference type="FunFam" id="2.60.120.340:FF:000004">
    <property type="entry name" value="Histone deacetylase HDT1"/>
    <property type="match status" value="1"/>
</dbReference>
<keyword evidence="6" id="KW-0805">Transcription regulation</keyword>
<dbReference type="Pfam" id="PF17800">
    <property type="entry name" value="NPL"/>
    <property type="match status" value="1"/>
</dbReference>
<reference evidence="11 12" key="1">
    <citation type="submission" date="2024-04" db="EMBL/GenBank/DDBJ databases">
        <title>Genome assembly C_amara_ONT_v2.</title>
        <authorList>
            <person name="Yant L."/>
            <person name="Moore C."/>
            <person name="Slenker M."/>
        </authorList>
    </citation>
    <scope>NUCLEOTIDE SEQUENCE [LARGE SCALE GENOMIC DNA]</scope>
    <source>
        <tissue evidence="11">Leaf</tissue>
    </source>
</reference>